<organism evidence="1 2">
    <name type="scientific">Saliphagus infecundisoli</name>
    <dbReference type="NCBI Taxonomy" id="1849069"/>
    <lineage>
        <taxon>Archaea</taxon>
        <taxon>Methanobacteriati</taxon>
        <taxon>Methanobacteriota</taxon>
        <taxon>Stenosarchaea group</taxon>
        <taxon>Halobacteria</taxon>
        <taxon>Halobacteriales</taxon>
        <taxon>Natrialbaceae</taxon>
        <taxon>Saliphagus</taxon>
    </lineage>
</organism>
<name>A0ABD5QDI7_9EURY</name>
<reference evidence="1 2" key="1">
    <citation type="journal article" date="2019" name="Int. J. Syst. Evol. Microbiol.">
        <title>The Global Catalogue of Microorganisms (GCM) 10K type strain sequencing project: providing services to taxonomists for standard genome sequencing and annotation.</title>
        <authorList>
            <consortium name="The Broad Institute Genomics Platform"/>
            <consortium name="The Broad Institute Genome Sequencing Center for Infectious Disease"/>
            <person name="Wu L."/>
            <person name="Ma J."/>
        </authorList>
    </citation>
    <scope>NUCLEOTIDE SEQUENCE [LARGE SCALE GENOMIC DNA]</scope>
    <source>
        <strain evidence="1 2">CGMCC 1.15824</strain>
    </source>
</reference>
<proteinExistence type="predicted"/>
<sequence length="100" mass="11581">MVSWPPWRADRVTCIACGTSLPRADAREYDKHGDRWDRGEKEFEHLCKPCDRELSRCPRDGVEDLLCELGDGLDQAEFCARYMAAVGDRRRELEGHGRRE</sequence>
<keyword evidence="2" id="KW-1185">Reference proteome</keyword>
<comment type="caution">
    <text evidence="1">The sequence shown here is derived from an EMBL/GenBank/DDBJ whole genome shotgun (WGS) entry which is preliminary data.</text>
</comment>
<evidence type="ECO:0008006" key="3">
    <source>
        <dbReference type="Google" id="ProtNLM"/>
    </source>
</evidence>
<accession>A0ABD5QDI7</accession>
<gene>
    <name evidence="1" type="ORF">ACFPFO_07920</name>
</gene>
<evidence type="ECO:0000313" key="2">
    <source>
        <dbReference type="Proteomes" id="UP001595925"/>
    </source>
</evidence>
<dbReference type="Proteomes" id="UP001595925">
    <property type="component" value="Unassembled WGS sequence"/>
</dbReference>
<dbReference type="InterPro" id="IPR055984">
    <property type="entry name" value="DUF7562"/>
</dbReference>
<evidence type="ECO:0000313" key="1">
    <source>
        <dbReference type="EMBL" id="MFC4987689.1"/>
    </source>
</evidence>
<dbReference type="AlphaFoldDB" id="A0ABD5QDI7"/>
<dbReference type="Pfam" id="PF24443">
    <property type="entry name" value="DUF7562"/>
    <property type="match status" value="1"/>
</dbReference>
<protein>
    <recommendedName>
        <fullName evidence="3">Small CPxCG-related zinc finger protein</fullName>
    </recommendedName>
</protein>
<dbReference type="EMBL" id="JBHSJG010000029">
    <property type="protein sequence ID" value="MFC4987689.1"/>
    <property type="molecule type" value="Genomic_DNA"/>
</dbReference>
<dbReference type="RefSeq" id="WP_114576923.1">
    <property type="nucleotide sequence ID" value="NZ_JAIVEF010000002.1"/>
</dbReference>